<feature type="non-terminal residue" evidence="2">
    <location>
        <position position="47"/>
    </location>
</feature>
<gene>
    <name evidence="2" type="ORF">Tci_920646</name>
</gene>
<proteinExistence type="predicted"/>
<comment type="caution">
    <text evidence="2">The sequence shown here is derived from an EMBL/GenBank/DDBJ whole genome shotgun (WGS) entry which is preliminary data.</text>
</comment>
<feature type="compositionally biased region" description="Polar residues" evidence="1">
    <location>
        <begin position="29"/>
        <end position="40"/>
    </location>
</feature>
<dbReference type="AlphaFoldDB" id="A0A699WML7"/>
<evidence type="ECO:0000313" key="2">
    <source>
        <dbReference type="EMBL" id="GFD48677.1"/>
    </source>
</evidence>
<feature type="region of interest" description="Disordered" evidence="1">
    <location>
        <begin position="22"/>
        <end position="47"/>
    </location>
</feature>
<protein>
    <submittedName>
        <fullName evidence="2">Uncharacterized protein</fullName>
    </submittedName>
</protein>
<name>A0A699WML7_TANCI</name>
<reference evidence="2" key="1">
    <citation type="journal article" date="2019" name="Sci. Rep.">
        <title>Draft genome of Tanacetum cinerariifolium, the natural source of mosquito coil.</title>
        <authorList>
            <person name="Yamashiro T."/>
            <person name="Shiraishi A."/>
            <person name="Satake H."/>
            <person name="Nakayama K."/>
        </authorList>
    </citation>
    <scope>NUCLEOTIDE SEQUENCE</scope>
</reference>
<organism evidence="2">
    <name type="scientific">Tanacetum cinerariifolium</name>
    <name type="common">Dalmatian daisy</name>
    <name type="synonym">Chrysanthemum cinerariifolium</name>
    <dbReference type="NCBI Taxonomy" id="118510"/>
    <lineage>
        <taxon>Eukaryota</taxon>
        <taxon>Viridiplantae</taxon>
        <taxon>Streptophyta</taxon>
        <taxon>Embryophyta</taxon>
        <taxon>Tracheophyta</taxon>
        <taxon>Spermatophyta</taxon>
        <taxon>Magnoliopsida</taxon>
        <taxon>eudicotyledons</taxon>
        <taxon>Gunneridae</taxon>
        <taxon>Pentapetalae</taxon>
        <taxon>asterids</taxon>
        <taxon>campanulids</taxon>
        <taxon>Asterales</taxon>
        <taxon>Asteraceae</taxon>
        <taxon>Asteroideae</taxon>
        <taxon>Anthemideae</taxon>
        <taxon>Anthemidinae</taxon>
        <taxon>Tanacetum</taxon>
    </lineage>
</organism>
<dbReference type="EMBL" id="BKCJ011727547">
    <property type="protein sequence ID" value="GFD48677.1"/>
    <property type="molecule type" value="Genomic_DNA"/>
</dbReference>
<accession>A0A699WML7</accession>
<evidence type="ECO:0000256" key="1">
    <source>
        <dbReference type="SAM" id="MobiDB-lite"/>
    </source>
</evidence>
<sequence length="47" mass="4717">MDVDAPSGGSLISSLEINSSSVQHGVAAEQSSEANLSTATDPVPFVN</sequence>